<dbReference type="InterPro" id="IPR017850">
    <property type="entry name" value="Alkaline_phosphatase_core_sf"/>
</dbReference>
<accession>A0A085MI33</accession>
<dbReference type="Proteomes" id="UP000030764">
    <property type="component" value="Unassembled WGS sequence"/>
</dbReference>
<dbReference type="InterPro" id="IPR044925">
    <property type="entry name" value="His-Me_finger_sf"/>
</dbReference>
<protein>
    <recommendedName>
        <fullName evidence="3">ENPP1-3/EXOG-like endonuclease/phosphodiesterase domain-containing protein</fullName>
    </recommendedName>
</protein>
<reference evidence="4 5" key="1">
    <citation type="journal article" date="2014" name="Nat. Genet.">
        <title>Genome and transcriptome of the porcine whipworm Trichuris suis.</title>
        <authorList>
            <person name="Jex A.R."/>
            <person name="Nejsum P."/>
            <person name="Schwarz E.M."/>
            <person name="Hu L."/>
            <person name="Young N.D."/>
            <person name="Hall R.S."/>
            <person name="Korhonen P.K."/>
            <person name="Liao S."/>
            <person name="Thamsborg S."/>
            <person name="Xia J."/>
            <person name="Xu P."/>
            <person name="Wang S."/>
            <person name="Scheerlinck J.P."/>
            <person name="Hofmann A."/>
            <person name="Sternberg P.W."/>
            <person name="Wang J."/>
            <person name="Gasser R.B."/>
        </authorList>
    </citation>
    <scope>NUCLEOTIDE SEQUENCE [LARGE SCALE GENOMIC DNA]</scope>
    <source>
        <strain evidence="4">DCEP-RM93M</strain>
    </source>
</reference>
<keyword evidence="5" id="KW-1185">Reference proteome</keyword>
<gene>
    <name evidence="4" type="ORF">M513_02136</name>
</gene>
<dbReference type="GO" id="GO:0016529">
    <property type="term" value="C:sarcoplasmic reticulum"/>
    <property type="evidence" value="ECO:0007669"/>
    <property type="project" value="TreeGrafter"/>
</dbReference>
<dbReference type="InterPro" id="IPR002591">
    <property type="entry name" value="Phosphodiest/P_Trfase"/>
</dbReference>
<proteinExistence type="predicted"/>
<dbReference type="CDD" id="cd16018">
    <property type="entry name" value="Enpp"/>
    <property type="match status" value="1"/>
</dbReference>
<dbReference type="EMBL" id="KL363191">
    <property type="protein sequence ID" value="KFD56879.1"/>
    <property type="molecule type" value="Genomic_DNA"/>
</dbReference>
<name>A0A085MI33_9BILA</name>
<dbReference type="SUPFAM" id="SSF53649">
    <property type="entry name" value="Alkaline phosphatase-like"/>
    <property type="match status" value="1"/>
</dbReference>
<dbReference type="Pfam" id="PF01663">
    <property type="entry name" value="Phosphodiest"/>
    <property type="match status" value="1"/>
</dbReference>
<dbReference type="PANTHER" id="PTHR10151">
    <property type="entry name" value="ECTONUCLEOTIDE PYROPHOSPHATASE/PHOSPHODIESTERASE"/>
    <property type="match status" value="1"/>
</dbReference>
<dbReference type="Gene3D" id="3.40.570.10">
    <property type="entry name" value="Extracellular Endonuclease, subunit A"/>
    <property type="match status" value="1"/>
</dbReference>
<evidence type="ECO:0000313" key="5">
    <source>
        <dbReference type="Proteomes" id="UP000030764"/>
    </source>
</evidence>
<dbReference type="Gene3D" id="3.40.720.10">
    <property type="entry name" value="Alkaline Phosphatase, subunit A"/>
    <property type="match status" value="1"/>
</dbReference>
<dbReference type="InterPro" id="IPR044929">
    <property type="entry name" value="DNA/RNA_non-sp_Endonuclease_sf"/>
</dbReference>
<evidence type="ECO:0000256" key="1">
    <source>
        <dbReference type="ARBA" id="ARBA00022801"/>
    </source>
</evidence>
<keyword evidence="1" id="KW-0378">Hydrolase</keyword>
<dbReference type="AlphaFoldDB" id="A0A085MI33"/>
<dbReference type="GO" id="GO:0055120">
    <property type="term" value="C:striated muscle dense body"/>
    <property type="evidence" value="ECO:0007669"/>
    <property type="project" value="TreeGrafter"/>
</dbReference>
<dbReference type="SUPFAM" id="SSF54060">
    <property type="entry name" value="His-Me finger endonucleases"/>
    <property type="match status" value="1"/>
</dbReference>
<sequence>MEEDCAILSGNRDTALATKKCCTERDCQPEDNSWQTQINSRKQCAKGWQSFPVVIISLDGFRADYLKNNITPTIEQLIQAGSHAPYMYSSYPTKTFPNHYSIVTGLYPEAHGIIDNRMYDPEVGITEEDHRFTMAHSENTKWWLGEPIWNTVQANGLKSAVYFWPGSDREIKGRRPTYWFNYNQSASYYGRFDKVLDWLKLPDSERPSLINVYFDEPDGTGHHFGPDSNQVKEKLLFVDGLLNYFFTSLWRSDLVNCINAIILSDHGMQQVSQDIFLSEHIDTSGMEIFPGPVGRIMLRQSGMKSEEVYEQLSCQNLPFRVYTRTDVPKRFHYSSSNRIGDLVIDGNPGVKIWKDNSSSYYKVEGDHGYDYKIQSMRSLFLAVGPDIKSGFKCSMPFQNIEVYNLIADLLNLKYRAPNNGTLGILHPIMVKPPNPQLPDRMRLERCLTRNEETLQFCKKCAVGLFLPPNEVELTTLVVSQQKANLCYVTTANYGLLYDRNVSLLSSIYALISPSQKVTEELECSVSHQGSSACKALTEREQVLAPRNISLYALLPFTENEFADKFTESDLSWLTAEWRCPMYDSFYQKVWLYLLRLIVRYTQLYRNILTIVGPIFDYDHDGLFDSDELASSRDHVPSHYFCIAARCSTHWTPENTCSGEISTMSFVIPHKREILNCQERYDYLLMHTARVRDIELLSGLRFFDLWGVQEALVHRLHINEELWPLSSANVTQAEPQTSERISAALDDDSLVRPESLVDVDLKVGLAQVQNGYIRTLTTPFAQLMRADTTMCRESVNVLIQLAKVHYRAHFPFVALSDRHEENERFSWSELLFIIWYQPAIVNP</sequence>
<dbReference type="GO" id="GO:0016787">
    <property type="term" value="F:hydrolase activity"/>
    <property type="evidence" value="ECO:0007669"/>
    <property type="project" value="UniProtKB-KW"/>
</dbReference>
<dbReference type="GO" id="GO:0031674">
    <property type="term" value="C:I band"/>
    <property type="evidence" value="ECO:0007669"/>
    <property type="project" value="TreeGrafter"/>
</dbReference>
<keyword evidence="2" id="KW-0325">Glycoprotein</keyword>
<dbReference type="InterPro" id="IPR020821">
    <property type="entry name" value="ENPP1-3/EXOG-like_nuc-like"/>
</dbReference>
<feature type="domain" description="ENPP1-3/EXOG-like endonuclease/phosphodiesterase" evidence="3">
    <location>
        <begin position="490"/>
        <end position="710"/>
    </location>
</feature>
<evidence type="ECO:0000256" key="2">
    <source>
        <dbReference type="ARBA" id="ARBA00023180"/>
    </source>
</evidence>
<dbReference type="GO" id="GO:0003676">
    <property type="term" value="F:nucleic acid binding"/>
    <property type="evidence" value="ECO:0007669"/>
    <property type="project" value="InterPro"/>
</dbReference>
<dbReference type="PANTHER" id="PTHR10151:SF114">
    <property type="entry name" value="ECTONUCLEOTIDE PYROPHOSPHATASE_PHOSPHODIESTERASE C27A7.3"/>
    <property type="match status" value="1"/>
</dbReference>
<dbReference type="GO" id="GO:0046872">
    <property type="term" value="F:metal ion binding"/>
    <property type="evidence" value="ECO:0007669"/>
    <property type="project" value="InterPro"/>
</dbReference>
<evidence type="ECO:0000313" key="4">
    <source>
        <dbReference type="EMBL" id="KFD56879.1"/>
    </source>
</evidence>
<dbReference type="Gene3D" id="3.30.1360.180">
    <property type="match status" value="1"/>
</dbReference>
<evidence type="ECO:0000259" key="3">
    <source>
        <dbReference type="SMART" id="SM00477"/>
    </source>
</evidence>
<dbReference type="SMART" id="SM00477">
    <property type="entry name" value="NUC"/>
    <property type="match status" value="1"/>
</dbReference>
<organism evidence="4 5">
    <name type="scientific">Trichuris suis</name>
    <name type="common">pig whipworm</name>
    <dbReference type="NCBI Taxonomy" id="68888"/>
    <lineage>
        <taxon>Eukaryota</taxon>
        <taxon>Metazoa</taxon>
        <taxon>Ecdysozoa</taxon>
        <taxon>Nematoda</taxon>
        <taxon>Enoplea</taxon>
        <taxon>Dorylaimia</taxon>
        <taxon>Trichinellida</taxon>
        <taxon>Trichuridae</taxon>
        <taxon>Trichuris</taxon>
    </lineage>
</organism>